<gene>
    <name evidence="2" type="ORF">GCM10009827_095210</name>
</gene>
<keyword evidence="3" id="KW-1185">Reference proteome</keyword>
<feature type="compositionally biased region" description="Basic and acidic residues" evidence="1">
    <location>
        <begin position="229"/>
        <end position="243"/>
    </location>
</feature>
<evidence type="ECO:0000313" key="3">
    <source>
        <dbReference type="Proteomes" id="UP001501470"/>
    </source>
</evidence>
<organism evidence="2 3">
    <name type="scientific">Dactylosporangium maewongense</name>
    <dbReference type="NCBI Taxonomy" id="634393"/>
    <lineage>
        <taxon>Bacteria</taxon>
        <taxon>Bacillati</taxon>
        <taxon>Actinomycetota</taxon>
        <taxon>Actinomycetes</taxon>
        <taxon>Micromonosporales</taxon>
        <taxon>Micromonosporaceae</taxon>
        <taxon>Dactylosporangium</taxon>
    </lineage>
</organism>
<evidence type="ECO:0000256" key="1">
    <source>
        <dbReference type="SAM" id="MobiDB-lite"/>
    </source>
</evidence>
<dbReference type="EMBL" id="BAAAQD010000028">
    <property type="protein sequence ID" value="GAA1559168.1"/>
    <property type="molecule type" value="Genomic_DNA"/>
</dbReference>
<evidence type="ECO:0000313" key="2">
    <source>
        <dbReference type="EMBL" id="GAA1559168.1"/>
    </source>
</evidence>
<comment type="caution">
    <text evidence="2">The sequence shown here is derived from an EMBL/GenBank/DDBJ whole genome shotgun (WGS) entry which is preliminary data.</text>
</comment>
<protein>
    <submittedName>
        <fullName evidence="2">Uncharacterized protein</fullName>
    </submittedName>
</protein>
<feature type="region of interest" description="Disordered" evidence="1">
    <location>
        <begin position="209"/>
        <end position="243"/>
    </location>
</feature>
<accession>A0ABP4NE60</accession>
<proteinExistence type="predicted"/>
<feature type="compositionally biased region" description="Low complexity" evidence="1">
    <location>
        <begin position="209"/>
        <end position="220"/>
    </location>
</feature>
<reference evidence="3" key="1">
    <citation type="journal article" date="2019" name="Int. J. Syst. Evol. Microbiol.">
        <title>The Global Catalogue of Microorganisms (GCM) 10K type strain sequencing project: providing services to taxonomists for standard genome sequencing and annotation.</title>
        <authorList>
            <consortium name="The Broad Institute Genomics Platform"/>
            <consortium name="The Broad Institute Genome Sequencing Center for Infectious Disease"/>
            <person name="Wu L."/>
            <person name="Ma J."/>
        </authorList>
    </citation>
    <scope>NUCLEOTIDE SEQUENCE [LARGE SCALE GENOMIC DNA]</scope>
    <source>
        <strain evidence="3">JCM 15933</strain>
    </source>
</reference>
<dbReference type="Proteomes" id="UP001501470">
    <property type="component" value="Unassembled WGS sequence"/>
</dbReference>
<sequence length="276" mass="30718">MRELVRIRRGWGLDSHDLRARVGERLAALCGVEPADSDRDVRDRLLTWLGSHVVDLPAELARTTAVAFALERDVQHRHLTQRVEWLAREQSCAPRTVRRRMDHALRLVVRAALNRREHRDAAGRQLRSLRAVLHLGDGTLQLHEACETVDVTAPAGRRPARLPATHESWLSQGRTGSHYTVVPLVPCARFEVEVRLSPGTRLRIHRLEAAPPGSAGEEPPVLGTAGDAVHAEQDDRDGQDGRRGLRLVFDDLVPRHGYGLVWTGGDHVPSPSPPMD</sequence>
<name>A0ABP4NE60_9ACTN</name>